<organism evidence="1 2">
    <name type="scientific">Actinoplanes subglobosus</name>
    <dbReference type="NCBI Taxonomy" id="1547892"/>
    <lineage>
        <taxon>Bacteria</taxon>
        <taxon>Bacillati</taxon>
        <taxon>Actinomycetota</taxon>
        <taxon>Actinomycetes</taxon>
        <taxon>Micromonosporales</taxon>
        <taxon>Micromonosporaceae</taxon>
        <taxon>Actinoplanes</taxon>
    </lineage>
</organism>
<name>A0ABV8JB68_9ACTN</name>
<comment type="caution">
    <text evidence="1">The sequence shown here is derived from an EMBL/GenBank/DDBJ whole genome shotgun (WGS) entry which is preliminary data.</text>
</comment>
<reference evidence="2" key="1">
    <citation type="journal article" date="2019" name="Int. J. Syst. Evol. Microbiol.">
        <title>The Global Catalogue of Microorganisms (GCM) 10K type strain sequencing project: providing services to taxonomists for standard genome sequencing and annotation.</title>
        <authorList>
            <consortium name="The Broad Institute Genomics Platform"/>
            <consortium name="The Broad Institute Genome Sequencing Center for Infectious Disease"/>
            <person name="Wu L."/>
            <person name="Ma J."/>
        </authorList>
    </citation>
    <scope>NUCLEOTIDE SEQUENCE [LARGE SCALE GENOMIC DNA]</scope>
    <source>
        <strain evidence="2">TBRC 5832</strain>
    </source>
</reference>
<evidence type="ECO:0000313" key="1">
    <source>
        <dbReference type="EMBL" id="MFC4071728.1"/>
    </source>
</evidence>
<dbReference type="RefSeq" id="WP_378072598.1">
    <property type="nucleotide sequence ID" value="NZ_JBHSBL010000028.1"/>
</dbReference>
<sequence>MSSDAGRRPAVSGRREGATLWRVLNEEWDRDDVLSRIPHALPATVRERVTDKWSLLRTAGLAPRRRGDEFRSVGPSRTVVLDMYTTPAEAGAAEAIALLTEGAPTRRDGESTEPDSGVLRQAFWLTTTVDGKARHEFHGYAAVPGAIARVLCIHDDPADLSWAQETWRSPRHHS</sequence>
<protein>
    <submittedName>
        <fullName evidence="1">Uncharacterized protein</fullName>
    </submittedName>
</protein>
<dbReference type="Proteomes" id="UP001595867">
    <property type="component" value="Unassembled WGS sequence"/>
</dbReference>
<proteinExistence type="predicted"/>
<gene>
    <name evidence="1" type="ORF">ACFO0C_42905</name>
</gene>
<evidence type="ECO:0000313" key="2">
    <source>
        <dbReference type="Proteomes" id="UP001595867"/>
    </source>
</evidence>
<accession>A0ABV8JB68</accession>
<keyword evidence="2" id="KW-1185">Reference proteome</keyword>
<dbReference type="EMBL" id="JBHSBL010000028">
    <property type="protein sequence ID" value="MFC4071728.1"/>
    <property type="molecule type" value="Genomic_DNA"/>
</dbReference>